<evidence type="ECO:0000256" key="8">
    <source>
        <dbReference type="ARBA" id="ARBA00022842"/>
    </source>
</evidence>
<dbReference type="Gene3D" id="3.10.20.370">
    <property type="match status" value="1"/>
</dbReference>
<dbReference type="GO" id="GO:0003723">
    <property type="term" value="F:RNA binding"/>
    <property type="evidence" value="ECO:0007669"/>
    <property type="project" value="UniProtKB-KW"/>
</dbReference>
<evidence type="ECO:0000256" key="4">
    <source>
        <dbReference type="ARBA" id="ARBA00022695"/>
    </source>
</evidence>
<evidence type="ECO:0000256" key="9">
    <source>
        <dbReference type="ARBA" id="ARBA00022884"/>
    </source>
</evidence>
<feature type="region of interest" description="Disordered" evidence="13">
    <location>
        <begin position="1537"/>
        <end position="1580"/>
    </location>
</feature>
<dbReference type="InterPro" id="IPR001969">
    <property type="entry name" value="Aspartic_peptidase_AS"/>
</dbReference>
<dbReference type="InterPro" id="IPR036397">
    <property type="entry name" value="RNaseH_sf"/>
</dbReference>
<dbReference type="GO" id="GO:0003964">
    <property type="term" value="F:RNA-directed DNA polymerase activity"/>
    <property type="evidence" value="ECO:0007669"/>
    <property type="project" value="UniProtKB-KW"/>
</dbReference>
<dbReference type="PANTHER" id="PTHR37984:SF15">
    <property type="entry name" value="INTEGRASE CATALYTIC DOMAIN-CONTAINING PROTEIN"/>
    <property type="match status" value="1"/>
</dbReference>
<dbReference type="InterPro" id="IPR048270">
    <property type="entry name" value="PNMA_C"/>
</dbReference>
<comment type="caution">
    <text evidence="16">The sequence shown here is derived from an EMBL/GenBank/DDBJ whole genome shotgun (WGS) entry which is preliminary data.</text>
</comment>
<proteinExistence type="inferred from homology"/>
<dbReference type="Gene3D" id="3.30.420.10">
    <property type="entry name" value="Ribonuclease H-like superfamily/Ribonuclease H"/>
    <property type="match status" value="1"/>
</dbReference>
<dbReference type="EMBL" id="JBBPFD010000005">
    <property type="protein sequence ID" value="KAK7925302.1"/>
    <property type="molecule type" value="Genomic_DNA"/>
</dbReference>
<evidence type="ECO:0000256" key="2">
    <source>
        <dbReference type="ARBA" id="ARBA00012180"/>
    </source>
</evidence>
<feature type="compositionally biased region" description="Polar residues" evidence="13">
    <location>
        <begin position="292"/>
        <end position="302"/>
    </location>
</feature>
<dbReference type="PROSITE" id="PS00141">
    <property type="entry name" value="ASP_PROTEASE"/>
    <property type="match status" value="1"/>
</dbReference>
<dbReference type="Gene3D" id="3.30.70.270">
    <property type="match status" value="2"/>
</dbReference>
<dbReference type="GO" id="GO:0004523">
    <property type="term" value="F:RNA-DNA hybrid ribonuclease activity"/>
    <property type="evidence" value="ECO:0007669"/>
    <property type="project" value="UniProtKB-EC"/>
</dbReference>
<dbReference type="InterPro" id="IPR000477">
    <property type="entry name" value="RT_dom"/>
</dbReference>
<dbReference type="PROSITE" id="PS50878">
    <property type="entry name" value="RT_POL"/>
    <property type="match status" value="1"/>
</dbReference>
<protein>
    <recommendedName>
        <fullName evidence="12">Gypsy retrotransposon integrase-like protein 1</fullName>
        <ecNumber evidence="2">3.1.26.4</ecNumber>
    </recommendedName>
</protein>
<evidence type="ECO:0000259" key="15">
    <source>
        <dbReference type="PROSITE" id="PS50994"/>
    </source>
</evidence>
<feature type="region of interest" description="Disordered" evidence="13">
    <location>
        <begin position="879"/>
        <end position="902"/>
    </location>
</feature>
<feature type="domain" description="Integrase catalytic" evidence="15">
    <location>
        <begin position="1252"/>
        <end position="1409"/>
    </location>
</feature>
<dbReference type="Pfam" id="PF00078">
    <property type="entry name" value="RVT_1"/>
    <property type="match status" value="1"/>
</dbReference>
<dbReference type="InterPro" id="IPR041588">
    <property type="entry name" value="Integrase_H2C2"/>
</dbReference>
<dbReference type="Pfam" id="PF17921">
    <property type="entry name" value="Integrase_H2C2"/>
    <property type="match status" value="1"/>
</dbReference>
<dbReference type="SUPFAM" id="SSF50630">
    <property type="entry name" value="Acid proteases"/>
    <property type="match status" value="1"/>
</dbReference>
<dbReference type="CDD" id="cd01647">
    <property type="entry name" value="RT_LTR"/>
    <property type="match status" value="1"/>
</dbReference>
<dbReference type="PANTHER" id="PTHR37984">
    <property type="entry name" value="PROTEIN CBG26694"/>
    <property type="match status" value="1"/>
</dbReference>
<keyword evidence="3" id="KW-0808">Transferase</keyword>
<keyword evidence="5" id="KW-0540">Nuclease</keyword>
<dbReference type="SUPFAM" id="SSF56672">
    <property type="entry name" value="DNA/RNA polymerases"/>
    <property type="match status" value="1"/>
</dbReference>
<evidence type="ECO:0000313" key="16">
    <source>
        <dbReference type="EMBL" id="KAK7925302.1"/>
    </source>
</evidence>
<evidence type="ECO:0000256" key="7">
    <source>
        <dbReference type="ARBA" id="ARBA00022801"/>
    </source>
</evidence>
<sequence>MYARSSHRLRMFSGKTPRPQHEVDYDTWRSGVDLVLKDTAVSEHQRTRQILDSLLPPAVDIVKHLSPDLPAETFIQHLDSAFGTVQDGEELYMKFMDTLQDSGEKPSAYLQRLQVALSLAVKRGGVKPTDVNRYLLSQFCRGCWDNNLIAELQLKQLKANPPPFQQLLLLLRTEEDREASKTQRMKQHLGTSRQRVAAQAQFAVEEESGVSAALSSLTKQVADIQRQLAALTASQSTQQAQSRLRSVSKPQQNLKSARNPSSSPKPGFCFRCGAVQDPNCPAKKTTVHRADLQTSPGSTTKLPQGLVGSRCTAEISISGHTHLCLLDTGSQVTTIPVSFYNEHLQEQPIQPLHDLLQVEGAAGQAVPYLGYVELSIKFPRDFVGEEQDISTLALVVPDSNPHNTSVLIGMNTLEPLYEQYLNDRSSFQPSAHGYRAVLKTLQLSHQRRDHGNIGVVRLLSKAPVCVPAGCTVVIEGSAKVSSRSSSQSVLLQHPASTLPGGLCVSSCLISLPALPPFKVPVVITNESEQDTFIPPLSVIADLESYSCILSEHRVTCHPPEKQLSNLSFNFSDSPLSSEWKERVIEKLNAVSEVFSHHDLDFGCTTAVKHQIPLHDPTPVKQRPRPIHPQDIDAVRRHLRELLEAGVIRESTSPFSSPVVVVRKKNGDVRLCIDYRKLNLQTIKDAYALPNLEESFSALNGSKWFSVLDLKSGYYQIEMSEEDKSKTAFVTPLGFWEFNRMPQGITNAPSTFQRLMERCMGDLHLREVLVFLDDLIIFSDTLEEHERRLLRVLNRLREYGLKLSPEKCRFFQSSVRYLGHIVSAKGVETDPEKIQTIKTWPIPNTLKQLRSFLGFAGYYRRFIKDYSIIAKPLNNLTRGYSPSRKSKHPKPHKPSLYSPSQPFGERWSPSCQQAFDTLIEKLTTAPVLGFADPSRPYILHTDASVTGLGAALYQEQEGKLRVIAYASRGLSQSESRYPAHKLEFLALKWSVTEKFQDYLYGSDFTVVTDSNPLTYILTSAKLDATGHRWLAALSTYSFKLLYRAGKQNYDADALSRRPHSSSSDESLQDHELIHHFITQHTADSDVIPEDIVNAICQSHLVRATSPDDPGLTLVESLAITADTIPDSYSSDDLHQLPVIPALDIKEKQHADSCIRELLHQLETGEKTPPTARAELPELPLLSESGPEELRPLVLKNLHDDMGHMGIERTLDLVRSRFYWPRMAMDVEKKVKSCGRCVRRKALPERAAPLVSIQTTRPLELLCMDFLSLEPDSSNTRDILVLTDHFTKFAVAFPTPNQKAKTVAKCLWENFIIFYGIPERIHTDQGQDFESRLIKELCEVAGIRKSRTTPYHPRGNPVERFNRTLLAMLGTLEPKQKTRWKEHVKPLVHAYNCTRNEVTGYTSYELMFGRTPRLPVDLAFNLPVRETQHKNHMQYIKALKSRMEESFKIASKNAAKSADRNKARFDRRVRPSALEPGDKVLVRNVRLRGKHKLSDKWEEQVYVVVHRAGELPVYKIKPENSDGPTRTLHRDLLLPCGFLLDSEENSPSPENSPVRRPRTRQQKNNSDSSVNSSAEDGEQESLVSVNVCPPTLHFTVEKEHHAPYPATGDDNQRPLTPDLPVQPEEQSQQNLSLSSNPPSVVCSEEQSESEIEEEIPEHVTENDLPETTENDLPVTENDNLPTDLPVPEEVLVNDNTPDESVPVNPQTNDSDVTIRRSNRQRLPPKDSNIPRSVIR</sequence>
<dbReference type="InterPro" id="IPR012337">
    <property type="entry name" value="RNaseH-like_sf"/>
</dbReference>
<gene>
    <name evidence="16" type="ORF">WMY93_007612</name>
</gene>
<feature type="compositionally biased region" description="Polar residues" evidence="13">
    <location>
        <begin position="1560"/>
        <end position="1572"/>
    </location>
</feature>
<keyword evidence="10" id="KW-0229">DNA integration</keyword>
<evidence type="ECO:0000256" key="11">
    <source>
        <dbReference type="ARBA" id="ARBA00022918"/>
    </source>
</evidence>
<dbReference type="Pfam" id="PF14893">
    <property type="entry name" value="PNMA"/>
    <property type="match status" value="1"/>
</dbReference>
<name>A0AAW0PIL8_9GOBI</name>
<dbReference type="InterPro" id="IPR043502">
    <property type="entry name" value="DNA/RNA_pol_sf"/>
</dbReference>
<keyword evidence="6" id="KW-0255">Endonuclease</keyword>
<feature type="region of interest" description="Disordered" evidence="13">
    <location>
        <begin position="239"/>
        <end position="264"/>
    </location>
</feature>
<dbReference type="InterPro" id="IPR021109">
    <property type="entry name" value="Peptidase_aspartic_dom_sf"/>
</dbReference>
<evidence type="ECO:0000256" key="6">
    <source>
        <dbReference type="ARBA" id="ARBA00022759"/>
    </source>
</evidence>
<evidence type="ECO:0000256" key="13">
    <source>
        <dbReference type="SAM" id="MobiDB-lite"/>
    </source>
</evidence>
<evidence type="ECO:0000256" key="12">
    <source>
        <dbReference type="ARBA" id="ARBA00039658"/>
    </source>
</evidence>
<evidence type="ECO:0000313" key="17">
    <source>
        <dbReference type="Proteomes" id="UP001460270"/>
    </source>
</evidence>
<reference evidence="17" key="1">
    <citation type="submission" date="2024-04" db="EMBL/GenBank/DDBJ databases">
        <title>Salinicola lusitanus LLJ914,a marine bacterium isolated from the Okinawa Trough.</title>
        <authorList>
            <person name="Li J."/>
        </authorList>
    </citation>
    <scope>NUCLEOTIDE SEQUENCE [LARGE SCALE GENOMIC DNA]</scope>
</reference>
<dbReference type="InterPro" id="IPR043128">
    <property type="entry name" value="Rev_trsase/Diguanyl_cyclase"/>
</dbReference>
<feature type="compositionally biased region" description="Polar residues" evidence="13">
    <location>
        <begin position="248"/>
        <end position="264"/>
    </location>
</feature>
<dbReference type="FunFam" id="1.10.340.70:FF:000001">
    <property type="entry name" value="Retrovirus-related Pol polyprotein from transposon gypsy-like Protein"/>
    <property type="match status" value="1"/>
</dbReference>
<dbReference type="EC" id="3.1.26.4" evidence="2"/>
<evidence type="ECO:0000256" key="1">
    <source>
        <dbReference type="ARBA" id="ARBA00010879"/>
    </source>
</evidence>
<dbReference type="GO" id="GO:0004190">
    <property type="term" value="F:aspartic-type endopeptidase activity"/>
    <property type="evidence" value="ECO:0007669"/>
    <property type="project" value="InterPro"/>
</dbReference>
<dbReference type="PROSITE" id="PS50994">
    <property type="entry name" value="INTEGRASE"/>
    <property type="match status" value="1"/>
</dbReference>
<organism evidence="16 17">
    <name type="scientific">Mugilogobius chulae</name>
    <name type="common">yellowstripe goby</name>
    <dbReference type="NCBI Taxonomy" id="88201"/>
    <lineage>
        <taxon>Eukaryota</taxon>
        <taxon>Metazoa</taxon>
        <taxon>Chordata</taxon>
        <taxon>Craniata</taxon>
        <taxon>Vertebrata</taxon>
        <taxon>Euteleostomi</taxon>
        <taxon>Actinopterygii</taxon>
        <taxon>Neopterygii</taxon>
        <taxon>Teleostei</taxon>
        <taxon>Neoteleostei</taxon>
        <taxon>Acanthomorphata</taxon>
        <taxon>Gobiaria</taxon>
        <taxon>Gobiiformes</taxon>
        <taxon>Gobioidei</taxon>
        <taxon>Gobiidae</taxon>
        <taxon>Gobionellinae</taxon>
        <taxon>Mugilogobius</taxon>
    </lineage>
</organism>
<feature type="compositionally biased region" description="Basic residues" evidence="13">
    <location>
        <begin position="883"/>
        <end position="892"/>
    </location>
</feature>
<keyword evidence="8" id="KW-0460">Magnesium</keyword>
<keyword evidence="11" id="KW-0695">RNA-directed DNA polymerase</keyword>
<dbReference type="FunFam" id="3.10.20.370:FF:000001">
    <property type="entry name" value="Retrovirus-related Pol polyprotein from transposon 17.6-like protein"/>
    <property type="match status" value="1"/>
</dbReference>
<dbReference type="InterPro" id="IPR001584">
    <property type="entry name" value="Integrase_cat-core"/>
</dbReference>
<accession>A0AAW0PIL8</accession>
<evidence type="ECO:0000256" key="10">
    <source>
        <dbReference type="ARBA" id="ARBA00022908"/>
    </source>
</evidence>
<keyword evidence="9" id="KW-0694">RNA-binding</keyword>
<dbReference type="CDD" id="cd00303">
    <property type="entry name" value="retropepsin_like"/>
    <property type="match status" value="1"/>
</dbReference>
<feature type="compositionally biased region" description="Low complexity" evidence="13">
    <location>
        <begin position="1620"/>
        <end position="1637"/>
    </location>
</feature>
<dbReference type="Gene3D" id="1.10.340.70">
    <property type="match status" value="1"/>
</dbReference>
<dbReference type="InterPro" id="IPR041577">
    <property type="entry name" value="RT_RNaseH_2"/>
</dbReference>
<feature type="region of interest" description="Disordered" evidence="13">
    <location>
        <begin position="1600"/>
        <end position="1733"/>
    </location>
</feature>
<dbReference type="Pfam" id="PF00665">
    <property type="entry name" value="rve"/>
    <property type="match status" value="1"/>
</dbReference>
<feature type="compositionally biased region" description="Acidic residues" evidence="13">
    <location>
        <begin position="1643"/>
        <end position="1653"/>
    </location>
</feature>
<dbReference type="FunFam" id="3.30.70.270:FF:000020">
    <property type="entry name" value="Transposon Tf2-6 polyprotein-like Protein"/>
    <property type="match status" value="1"/>
</dbReference>
<dbReference type="GO" id="GO:0015074">
    <property type="term" value="P:DNA integration"/>
    <property type="evidence" value="ECO:0007669"/>
    <property type="project" value="UniProtKB-KW"/>
</dbReference>
<dbReference type="Gene3D" id="3.10.10.10">
    <property type="entry name" value="HIV Type 1 Reverse Transcriptase, subunit A, domain 1"/>
    <property type="match status" value="1"/>
</dbReference>
<keyword evidence="7" id="KW-0378">Hydrolase</keyword>
<dbReference type="GO" id="GO:0006508">
    <property type="term" value="P:proteolysis"/>
    <property type="evidence" value="ECO:0007669"/>
    <property type="project" value="InterPro"/>
</dbReference>
<dbReference type="SUPFAM" id="SSF53098">
    <property type="entry name" value="Ribonuclease H-like"/>
    <property type="match status" value="1"/>
</dbReference>
<feature type="region of interest" description="Disordered" evidence="13">
    <location>
        <begin position="286"/>
        <end position="305"/>
    </location>
</feature>
<dbReference type="FunFam" id="3.30.420.10:FF:000269">
    <property type="entry name" value="Uncharacterized protein"/>
    <property type="match status" value="1"/>
</dbReference>
<dbReference type="Pfam" id="PF17919">
    <property type="entry name" value="RT_RNaseH_2"/>
    <property type="match status" value="1"/>
</dbReference>
<evidence type="ECO:0000256" key="3">
    <source>
        <dbReference type="ARBA" id="ARBA00022679"/>
    </source>
</evidence>
<evidence type="ECO:0000259" key="14">
    <source>
        <dbReference type="PROSITE" id="PS50878"/>
    </source>
</evidence>
<keyword evidence="17" id="KW-1185">Reference proteome</keyword>
<feature type="domain" description="Reverse transcriptase" evidence="14">
    <location>
        <begin position="642"/>
        <end position="821"/>
    </location>
</feature>
<keyword evidence="4" id="KW-0548">Nucleotidyltransferase</keyword>
<dbReference type="CDD" id="cd09274">
    <property type="entry name" value="RNase_HI_RT_Ty3"/>
    <property type="match status" value="1"/>
</dbReference>
<dbReference type="Proteomes" id="UP001460270">
    <property type="component" value="Unassembled WGS sequence"/>
</dbReference>
<comment type="similarity">
    <text evidence="1">Belongs to the beta type-B retroviral polymerase family. HERV class-II K(HML-2) pol subfamily.</text>
</comment>
<evidence type="ECO:0000256" key="5">
    <source>
        <dbReference type="ARBA" id="ARBA00022722"/>
    </source>
</evidence>
<dbReference type="InterPro" id="IPR050951">
    <property type="entry name" value="Retrovirus_Pol_polyprotein"/>
</dbReference>